<dbReference type="GO" id="GO:0030246">
    <property type="term" value="F:carbohydrate binding"/>
    <property type="evidence" value="ECO:0007669"/>
    <property type="project" value="UniProtKB-ARBA"/>
</dbReference>
<evidence type="ECO:0000256" key="3">
    <source>
        <dbReference type="ARBA" id="ARBA00022729"/>
    </source>
</evidence>
<dbReference type="InterPro" id="IPR025997">
    <property type="entry name" value="SBP_2_dom"/>
</dbReference>
<organism evidence="6 7">
    <name type="scientific">Rhizobium oryziradicis</name>
    <dbReference type="NCBI Taxonomy" id="1867956"/>
    <lineage>
        <taxon>Bacteria</taxon>
        <taxon>Pseudomonadati</taxon>
        <taxon>Pseudomonadota</taxon>
        <taxon>Alphaproteobacteria</taxon>
        <taxon>Hyphomicrobiales</taxon>
        <taxon>Rhizobiaceae</taxon>
        <taxon>Rhizobium/Agrobacterium group</taxon>
        <taxon>Rhizobium</taxon>
    </lineage>
</organism>
<comment type="subcellular location">
    <subcellularLocation>
        <location evidence="1">Cell envelope</location>
    </subcellularLocation>
</comment>
<feature type="chain" id="PRO_5013362535" evidence="4">
    <location>
        <begin position="25"/>
        <end position="354"/>
    </location>
</feature>
<evidence type="ECO:0000313" key="7">
    <source>
        <dbReference type="Proteomes" id="UP000186894"/>
    </source>
</evidence>
<dbReference type="SUPFAM" id="SSF53822">
    <property type="entry name" value="Periplasmic binding protein-like I"/>
    <property type="match status" value="1"/>
</dbReference>
<dbReference type="GO" id="GO:0030313">
    <property type="term" value="C:cell envelope"/>
    <property type="evidence" value="ECO:0007669"/>
    <property type="project" value="UniProtKB-SubCell"/>
</dbReference>
<evidence type="ECO:0000256" key="4">
    <source>
        <dbReference type="SAM" id="SignalP"/>
    </source>
</evidence>
<evidence type="ECO:0000256" key="1">
    <source>
        <dbReference type="ARBA" id="ARBA00004196"/>
    </source>
</evidence>
<evidence type="ECO:0000256" key="2">
    <source>
        <dbReference type="ARBA" id="ARBA00007639"/>
    </source>
</evidence>
<keyword evidence="7" id="KW-1185">Reference proteome</keyword>
<proteinExistence type="inferred from homology"/>
<feature type="signal peptide" evidence="4">
    <location>
        <begin position="1"/>
        <end position="24"/>
    </location>
</feature>
<sequence>MKSMMKLTLATGLAASFLLSAAFAQQLAPLNSDTEKDRMDWSELEAKLGPFPKLPEGTKAGAVSKTLTNEYWRSLGEGYKAFGKEKNVPVAYQAAQSEGDQLGQLTIAEGMITQGYNVLLVSPQTDSNLQPVIEQAKAAKIPVVDVNDAVIPQAEHYVGNVQRDNGVRVAKWFIANRPQGGKVAIIEGQAGVYAAVQRTEGFKSTISADNKFKVVASVPGNWDRQTSYDAATNILNQYPDLIGFYANNDGMALGVVEAVKAAGLAGKVAVFGTDGISDAYASIKAGELTGTVDSFPVLTGEVAMETALRLVAGQKLPRVVATPQALITADNLSRYQGQGVNVRTVLMEDAKAGK</sequence>
<comment type="caution">
    <text evidence="6">The sequence shown here is derived from an EMBL/GenBank/DDBJ whole genome shotgun (WGS) entry which is preliminary data.</text>
</comment>
<dbReference type="InterPro" id="IPR028082">
    <property type="entry name" value="Peripla_BP_I"/>
</dbReference>
<feature type="domain" description="Periplasmic binding protein" evidence="5">
    <location>
        <begin position="63"/>
        <end position="315"/>
    </location>
</feature>
<dbReference type="Pfam" id="PF13407">
    <property type="entry name" value="Peripla_BP_4"/>
    <property type="match status" value="1"/>
</dbReference>
<gene>
    <name evidence="6" type="ORF">BJF95_15335</name>
</gene>
<evidence type="ECO:0000313" key="6">
    <source>
        <dbReference type="EMBL" id="OLP46699.1"/>
    </source>
</evidence>
<name>A0A1Q8ZX95_9HYPH</name>
<dbReference type="Gene3D" id="3.40.50.2300">
    <property type="match status" value="2"/>
</dbReference>
<dbReference type="Proteomes" id="UP000186894">
    <property type="component" value="Unassembled WGS sequence"/>
</dbReference>
<dbReference type="STRING" id="1867956.BJF95_15335"/>
<keyword evidence="3 4" id="KW-0732">Signal</keyword>
<dbReference type="PANTHER" id="PTHR46847:SF1">
    <property type="entry name" value="D-ALLOSE-BINDING PERIPLASMIC PROTEIN-RELATED"/>
    <property type="match status" value="1"/>
</dbReference>
<dbReference type="AlphaFoldDB" id="A0A1Q8ZX95"/>
<dbReference type="PANTHER" id="PTHR46847">
    <property type="entry name" value="D-ALLOSE-BINDING PERIPLASMIC PROTEIN-RELATED"/>
    <property type="match status" value="1"/>
</dbReference>
<accession>A0A1Q8ZX95</accession>
<dbReference type="EMBL" id="MKIM01000019">
    <property type="protein sequence ID" value="OLP46699.1"/>
    <property type="molecule type" value="Genomic_DNA"/>
</dbReference>
<evidence type="ECO:0000259" key="5">
    <source>
        <dbReference type="Pfam" id="PF13407"/>
    </source>
</evidence>
<dbReference type="CDD" id="cd06320">
    <property type="entry name" value="PBP1_allose_binding"/>
    <property type="match status" value="1"/>
</dbReference>
<protein>
    <submittedName>
        <fullName evidence="6">ABC transporter substrate-binding protein</fullName>
    </submittedName>
</protein>
<reference evidence="6 7" key="1">
    <citation type="submission" date="2016-09" db="EMBL/GenBank/DDBJ databases">
        <title>Rhizobium oryziradicis sp. nov., isolated from the root of rice.</title>
        <authorList>
            <person name="Zhao J."/>
            <person name="Zhang X."/>
        </authorList>
    </citation>
    <scope>NUCLEOTIDE SEQUENCE [LARGE SCALE GENOMIC DNA]</scope>
    <source>
        <strain evidence="6 7">N19</strain>
    </source>
</reference>
<comment type="similarity">
    <text evidence="2">Belongs to the bacterial solute-binding protein 2 family.</text>
</comment>